<feature type="region of interest" description="Disordered" evidence="1">
    <location>
        <begin position="127"/>
        <end position="155"/>
    </location>
</feature>
<dbReference type="InterPro" id="IPR000219">
    <property type="entry name" value="DH_dom"/>
</dbReference>
<dbReference type="GO" id="GO:0005085">
    <property type="term" value="F:guanyl-nucleotide exchange factor activity"/>
    <property type="evidence" value="ECO:0007669"/>
    <property type="project" value="InterPro"/>
</dbReference>
<feature type="compositionally biased region" description="Basic residues" evidence="1">
    <location>
        <begin position="94"/>
        <end position="108"/>
    </location>
</feature>
<comment type="caution">
    <text evidence="4">The sequence shown here is derived from an EMBL/GenBank/DDBJ whole genome shotgun (WGS) entry which is preliminary data.</text>
</comment>
<dbReference type="PROSITE" id="PS50010">
    <property type="entry name" value="DH_2"/>
    <property type="match status" value="1"/>
</dbReference>
<dbReference type="InterPro" id="IPR035899">
    <property type="entry name" value="DBL_dom_sf"/>
</dbReference>
<name>A0A9P4JVM0_9PLEO</name>
<dbReference type="SMART" id="SM00325">
    <property type="entry name" value="RhoGEF"/>
    <property type="match status" value="1"/>
</dbReference>
<dbReference type="Proteomes" id="UP000799536">
    <property type="component" value="Unassembled WGS sequence"/>
</dbReference>
<accession>A0A9P4JVM0</accession>
<dbReference type="Gene3D" id="1.20.900.10">
    <property type="entry name" value="Dbl homology (DH) domain"/>
    <property type="match status" value="1"/>
</dbReference>
<feature type="region of interest" description="Disordered" evidence="1">
    <location>
        <begin position="1018"/>
        <end position="1056"/>
    </location>
</feature>
<feature type="domain" description="DH" evidence="3">
    <location>
        <begin position="331"/>
        <end position="589"/>
    </location>
</feature>
<dbReference type="EMBL" id="ML993846">
    <property type="protein sequence ID" value="KAF2206102.1"/>
    <property type="molecule type" value="Genomic_DNA"/>
</dbReference>
<evidence type="ECO:0000313" key="4">
    <source>
        <dbReference type="EMBL" id="KAF2206102.1"/>
    </source>
</evidence>
<protein>
    <submittedName>
        <fullName evidence="4">Rho guanyl nucleotide exchange factor</fullName>
    </submittedName>
</protein>
<evidence type="ECO:0000259" key="2">
    <source>
        <dbReference type="PROSITE" id="PS50003"/>
    </source>
</evidence>
<gene>
    <name evidence="4" type="ORF">GQ43DRAFT_467635</name>
</gene>
<dbReference type="PROSITE" id="PS50003">
    <property type="entry name" value="PH_DOMAIN"/>
    <property type="match status" value="1"/>
</dbReference>
<evidence type="ECO:0000259" key="3">
    <source>
        <dbReference type="PROSITE" id="PS50010"/>
    </source>
</evidence>
<feature type="region of interest" description="Disordered" evidence="1">
    <location>
        <begin position="291"/>
        <end position="314"/>
    </location>
</feature>
<dbReference type="GO" id="GO:0005737">
    <property type="term" value="C:cytoplasm"/>
    <property type="evidence" value="ECO:0007669"/>
    <property type="project" value="TreeGrafter"/>
</dbReference>
<evidence type="ECO:0000256" key="1">
    <source>
        <dbReference type="SAM" id="MobiDB-lite"/>
    </source>
</evidence>
<feature type="compositionally biased region" description="Basic and acidic residues" evidence="1">
    <location>
        <begin position="1035"/>
        <end position="1046"/>
    </location>
</feature>
<proteinExistence type="predicted"/>
<dbReference type="OrthoDB" id="8059989at2759"/>
<dbReference type="AlphaFoldDB" id="A0A9P4JVM0"/>
<feature type="domain" description="PH" evidence="2">
    <location>
        <begin position="627"/>
        <end position="736"/>
    </location>
</feature>
<organism evidence="4 5">
    <name type="scientific">Delitschia confertaspora ATCC 74209</name>
    <dbReference type="NCBI Taxonomy" id="1513339"/>
    <lineage>
        <taxon>Eukaryota</taxon>
        <taxon>Fungi</taxon>
        <taxon>Dikarya</taxon>
        <taxon>Ascomycota</taxon>
        <taxon>Pezizomycotina</taxon>
        <taxon>Dothideomycetes</taxon>
        <taxon>Pleosporomycetidae</taxon>
        <taxon>Pleosporales</taxon>
        <taxon>Delitschiaceae</taxon>
        <taxon>Delitschia</taxon>
    </lineage>
</organism>
<dbReference type="Pfam" id="PF00621">
    <property type="entry name" value="RhoGEF"/>
    <property type="match status" value="1"/>
</dbReference>
<dbReference type="InterPro" id="IPR001849">
    <property type="entry name" value="PH_domain"/>
</dbReference>
<dbReference type="PANTHER" id="PTHR45818">
    <property type="entry name" value="PROTEIN VAV"/>
    <property type="match status" value="1"/>
</dbReference>
<sequence length="1076" mass="121472">MAYVLSLRPQSPLKRSFSDNPYMPSACSSLITDNVSSSLLNLTPQNISVTSLTSLRSNRAGIWLHGVENAPPPLKARSLLDHAQEGDEGGGKLRPSRRIHPPTKRRLGRPPPACKYLEVQPDIHMSDAEPLADSPSSQQTEFNQRDPMANTNPDVEADQDISECFDYYGAIHIPMPENPFMDTGSEPHILPQQPPITIEVSPPPFRRWMSTLRRRHVERRKENTSQSERGSFDIVNEDAVPLPVVSHKPESMRTISGSLASSVGFVTAMKSASITIASGSIAYQTEMGGFHGRRRAENRSSNCSESRRSTDSNLASLGPVIDESAWLRSVQRRKIIEELLSSEESYIGDLKVLINDYFMLIASVPTLPSQTRASIHENISQILQLHQDLLNELHLAVPNADLTQSTNQDTYPVTKAKHIRFHSADMMPERFMEHRANRRLRHSLEIGRTPDRRPRALVADTNTVAQVAKIFNKYMKRFFAYEEYGAHWTTMSQDLTSMCRSLQGWHEYERGVEALSKVVSSENNREASSRKALSFSDLLIKPIQRVCKYPLLFEDLCRHTPVYDDPEAHAELEKALFRLHEAIQEVNKAKDDPKRRKLIETTWHLQDRLVFQEQTPTRALVFRLLGHVLLCGVLHVAYQGHDRVKGQYMVCVLYKSCLILATTNRSFAPYNVVAAIPLANGSLEESDNGRGLQCYTAPFTWKITFEHSHRLHEIILSACSSAEEEVWKNQLRERILCETHDLNEGRSTMQDMFSSLSLDVKSIGPVFGHQESVMHRMSVQRSATMGPKMHLGQVIIKNTQAQKTPEPPRPFTPNLVTRSQSLMSATSHIPTLTPRRAERIRLETALEEVWTKDILPYPGMGTRRTENPIRASANSVMRKLSMASIASNFSRRSPSFSSLSHTRSEESVGSFARSHKFSQSSLRTRSAMGAGERRPAPALVDFHNAPTAFLPADFEIQDNRLPGRRRRMGYRAMTDGRLNDRTPATVRPKRTRRLSTQIISLPRPEPFQIAMDRNVSETSSTGTVLYAPGPTNSTENRKRVRPETKEGPGIVKTSSACQPSNKKFLRSKSRIFKFWV</sequence>
<dbReference type="SUPFAM" id="SSF50729">
    <property type="entry name" value="PH domain-like"/>
    <property type="match status" value="1"/>
</dbReference>
<dbReference type="SUPFAM" id="SSF48065">
    <property type="entry name" value="DBL homology domain (DH-domain)"/>
    <property type="match status" value="1"/>
</dbReference>
<feature type="region of interest" description="Disordered" evidence="1">
    <location>
        <begin position="83"/>
        <end position="113"/>
    </location>
</feature>
<reference evidence="4" key="1">
    <citation type="journal article" date="2020" name="Stud. Mycol.">
        <title>101 Dothideomycetes genomes: a test case for predicting lifestyles and emergence of pathogens.</title>
        <authorList>
            <person name="Haridas S."/>
            <person name="Albert R."/>
            <person name="Binder M."/>
            <person name="Bloem J."/>
            <person name="Labutti K."/>
            <person name="Salamov A."/>
            <person name="Andreopoulos B."/>
            <person name="Baker S."/>
            <person name="Barry K."/>
            <person name="Bills G."/>
            <person name="Bluhm B."/>
            <person name="Cannon C."/>
            <person name="Castanera R."/>
            <person name="Culley D."/>
            <person name="Daum C."/>
            <person name="Ezra D."/>
            <person name="Gonzalez J."/>
            <person name="Henrissat B."/>
            <person name="Kuo A."/>
            <person name="Liang C."/>
            <person name="Lipzen A."/>
            <person name="Lutzoni F."/>
            <person name="Magnuson J."/>
            <person name="Mondo S."/>
            <person name="Nolan M."/>
            <person name="Ohm R."/>
            <person name="Pangilinan J."/>
            <person name="Park H.-J."/>
            <person name="Ramirez L."/>
            <person name="Alfaro M."/>
            <person name="Sun H."/>
            <person name="Tritt A."/>
            <person name="Yoshinaga Y."/>
            <person name="Zwiers L.-H."/>
            <person name="Turgeon B."/>
            <person name="Goodwin S."/>
            <person name="Spatafora J."/>
            <person name="Crous P."/>
            <person name="Grigoriev I."/>
        </authorList>
    </citation>
    <scope>NUCLEOTIDE SEQUENCE</scope>
    <source>
        <strain evidence="4">ATCC 74209</strain>
    </source>
</reference>
<dbReference type="PANTHER" id="PTHR45818:SF3">
    <property type="entry name" value="PROTEIN VAV"/>
    <property type="match status" value="1"/>
</dbReference>
<keyword evidence="5" id="KW-1185">Reference proteome</keyword>
<evidence type="ECO:0000313" key="5">
    <source>
        <dbReference type="Proteomes" id="UP000799536"/>
    </source>
</evidence>